<feature type="non-terminal residue" evidence="2">
    <location>
        <position position="298"/>
    </location>
</feature>
<comment type="caution">
    <text evidence="2">The sequence shown here is derived from an EMBL/GenBank/DDBJ whole genome shotgun (WGS) entry which is preliminary data.</text>
</comment>
<organism evidence="2">
    <name type="scientific">Tanacetum cinerariifolium</name>
    <name type="common">Dalmatian daisy</name>
    <name type="synonym">Chrysanthemum cinerariifolium</name>
    <dbReference type="NCBI Taxonomy" id="118510"/>
    <lineage>
        <taxon>Eukaryota</taxon>
        <taxon>Viridiplantae</taxon>
        <taxon>Streptophyta</taxon>
        <taxon>Embryophyta</taxon>
        <taxon>Tracheophyta</taxon>
        <taxon>Spermatophyta</taxon>
        <taxon>Magnoliopsida</taxon>
        <taxon>eudicotyledons</taxon>
        <taxon>Gunneridae</taxon>
        <taxon>Pentapetalae</taxon>
        <taxon>asterids</taxon>
        <taxon>campanulids</taxon>
        <taxon>Asterales</taxon>
        <taxon>Asteraceae</taxon>
        <taxon>Asteroideae</taxon>
        <taxon>Anthemideae</taxon>
        <taxon>Anthemidinae</taxon>
        <taxon>Tanacetum</taxon>
    </lineage>
</organism>
<accession>A0A699H735</accession>
<name>A0A699H735_TANCI</name>
<sequence>MTKARTPSGIIHSSRIKVSIITFALLWCVSHLTLHLCLSSPSDDDGDVLEDDDGDVSKDDDDDDSNDSDDSFEDGDDNLDGSNGYQIDNDGYEIANLDQERKYENEHEDKERCELFDDHELSVCTIRRFEIVKYSFRQDEEYVAVKEDEYEDLTSTSEDACRAYQEIFRMMDNGWMRPTMRFLILVVVCFHLFASSNCFKVVHAIDIKKELVVNKGVVHLSGRRGRGRRSRGLCRGGLKGISRIPAVVIPVIAFGGGHQTHDYPKNNYTSNITRCTSNSTSDSNTACINTGDSVACTT</sequence>
<dbReference type="EMBL" id="BKCJ010124634">
    <property type="protein sequence ID" value="GEX70331.1"/>
    <property type="molecule type" value="Genomic_DNA"/>
</dbReference>
<evidence type="ECO:0000256" key="1">
    <source>
        <dbReference type="SAM" id="MobiDB-lite"/>
    </source>
</evidence>
<evidence type="ECO:0000313" key="2">
    <source>
        <dbReference type="EMBL" id="GEX70331.1"/>
    </source>
</evidence>
<dbReference type="AlphaFoldDB" id="A0A699H735"/>
<reference evidence="2" key="1">
    <citation type="journal article" date="2019" name="Sci. Rep.">
        <title>Draft genome of Tanacetum cinerariifolium, the natural source of mosquito coil.</title>
        <authorList>
            <person name="Yamashiro T."/>
            <person name="Shiraishi A."/>
            <person name="Satake H."/>
            <person name="Nakayama K."/>
        </authorList>
    </citation>
    <scope>NUCLEOTIDE SEQUENCE</scope>
</reference>
<proteinExistence type="predicted"/>
<gene>
    <name evidence="2" type="ORF">Tci_342306</name>
</gene>
<feature type="compositionally biased region" description="Acidic residues" evidence="1">
    <location>
        <begin position="44"/>
        <end position="79"/>
    </location>
</feature>
<protein>
    <submittedName>
        <fullName evidence="2">Uncharacterized protein</fullName>
    </submittedName>
</protein>
<feature type="region of interest" description="Disordered" evidence="1">
    <location>
        <begin position="44"/>
        <end position="89"/>
    </location>
</feature>